<dbReference type="SUPFAM" id="SSF46785">
    <property type="entry name" value="Winged helix' DNA-binding domain"/>
    <property type="match status" value="1"/>
</dbReference>
<dbReference type="GO" id="GO:0045727">
    <property type="term" value="P:positive regulation of translation"/>
    <property type="evidence" value="ECO:0007669"/>
    <property type="project" value="TreeGrafter"/>
</dbReference>
<feature type="compositionally biased region" description="Basic and acidic residues" evidence="5">
    <location>
        <begin position="225"/>
        <end position="248"/>
    </location>
</feature>
<evidence type="ECO:0000256" key="3">
    <source>
        <dbReference type="ARBA" id="ARBA00023242"/>
    </source>
</evidence>
<dbReference type="PRINTS" id="PR00302">
    <property type="entry name" value="LUPUSLA"/>
</dbReference>
<dbReference type="InterPro" id="IPR014886">
    <property type="entry name" value="La_xRRM"/>
</dbReference>
<dbReference type="CDD" id="cd12291">
    <property type="entry name" value="RRM1_La"/>
    <property type="match status" value="1"/>
</dbReference>
<feature type="region of interest" description="Disordered" evidence="5">
    <location>
        <begin position="357"/>
        <end position="415"/>
    </location>
</feature>
<sequence length="439" mass="50553">MVESDPSHDESTAESKSNENSTTELQGKIIRQVEYYFGDFNLVKDKFLQEQIKEDDGWVPLTTLLTFNRLSYLCKDSKEIVEALEKSTSGLIEIHDSKEKIRRSPNLPLPEMNEDRRKQLMERTVYCKGFPRDSKLNDLLEFFYKYGEIENVAMRSWNDKAANEWKFKGSVFVIFKTVDGAEKFLKLESVKYKDEELIKKWQKDYIEEKRKERLESRMKHGKKSKGQESKKDGNKEEGESKVEGKEDAKDDEEEEKEENDGFATGTVVELTGLDSAVKWDNIKETIEEMGLSVAFIENISTEVAFVRLSNKDAASELAKLVAADDNKLKIGDKELNVRVVEGEEEATYLEKQKATLMKKRNAAQKRKAMNKKGRGGRGRNRGKWDNRKRRGTSPAGQPPSKIKPEVSDSNSKKVISPTNKSTKIIYCIYKQTYFHFEII</sequence>
<dbReference type="InterPro" id="IPR036388">
    <property type="entry name" value="WH-like_DNA-bd_sf"/>
</dbReference>
<dbReference type="Pfam" id="PF08777">
    <property type="entry name" value="RRM_3"/>
    <property type="match status" value="1"/>
</dbReference>
<dbReference type="InterPro" id="IPR002344">
    <property type="entry name" value="Lupus_La"/>
</dbReference>
<feature type="region of interest" description="Disordered" evidence="5">
    <location>
        <begin position="1"/>
        <end position="24"/>
    </location>
</feature>
<protein>
    <submittedName>
        <fullName evidence="9">Putative rna-binding protein la</fullName>
    </submittedName>
</protein>
<evidence type="ECO:0000313" key="9">
    <source>
        <dbReference type="EMBL" id="JAC17379.1"/>
    </source>
</evidence>
<feature type="compositionally biased region" description="Acidic residues" evidence="5">
    <location>
        <begin position="249"/>
        <end position="260"/>
    </location>
</feature>
<dbReference type="PANTHER" id="PTHR22792:SF166">
    <property type="entry name" value="LUPUS LA PROTEIN HOMOLOG"/>
    <property type="match status" value="1"/>
</dbReference>
<dbReference type="InterPro" id="IPR036390">
    <property type="entry name" value="WH_DNA-bd_sf"/>
</dbReference>
<dbReference type="GO" id="GO:0010494">
    <property type="term" value="C:cytoplasmic stress granule"/>
    <property type="evidence" value="ECO:0007669"/>
    <property type="project" value="TreeGrafter"/>
</dbReference>
<dbReference type="PROSITE" id="PS50961">
    <property type="entry name" value="HTH_LA"/>
    <property type="match status" value="1"/>
</dbReference>
<evidence type="ECO:0000256" key="1">
    <source>
        <dbReference type="ARBA" id="ARBA00004123"/>
    </source>
</evidence>
<dbReference type="EMBL" id="GBBI01001333">
    <property type="protein sequence ID" value="JAC17379.1"/>
    <property type="molecule type" value="mRNA"/>
</dbReference>
<feature type="domain" description="HTH La-type RNA-binding" evidence="7">
    <location>
        <begin position="19"/>
        <end position="111"/>
    </location>
</feature>
<dbReference type="Gene3D" id="3.30.70.330">
    <property type="match status" value="2"/>
</dbReference>
<dbReference type="InterPro" id="IPR035979">
    <property type="entry name" value="RBD_domain_sf"/>
</dbReference>
<dbReference type="Gene3D" id="1.10.10.10">
    <property type="entry name" value="Winged helix-like DNA-binding domain superfamily/Winged helix DNA-binding domain"/>
    <property type="match status" value="1"/>
</dbReference>
<dbReference type="GO" id="GO:1990904">
    <property type="term" value="C:ribonucleoprotein complex"/>
    <property type="evidence" value="ECO:0007669"/>
    <property type="project" value="UniProtKB-UniRule"/>
</dbReference>
<dbReference type="GO" id="GO:0005634">
    <property type="term" value="C:nucleus"/>
    <property type="evidence" value="ECO:0007669"/>
    <property type="project" value="UniProtKB-SubCell"/>
</dbReference>
<feature type="domain" description="XRRM" evidence="8">
    <location>
        <begin position="261"/>
        <end position="385"/>
    </location>
</feature>
<evidence type="ECO:0000256" key="5">
    <source>
        <dbReference type="SAM" id="MobiDB-lite"/>
    </source>
</evidence>
<evidence type="ECO:0000259" key="6">
    <source>
        <dbReference type="PROSITE" id="PS50102"/>
    </source>
</evidence>
<dbReference type="PANTHER" id="PTHR22792">
    <property type="entry name" value="LUPUS LA PROTEIN-RELATED"/>
    <property type="match status" value="1"/>
</dbReference>
<feature type="compositionally biased region" description="Basic and acidic residues" evidence="5">
    <location>
        <begin position="1"/>
        <end position="17"/>
    </location>
</feature>
<evidence type="ECO:0000256" key="2">
    <source>
        <dbReference type="ARBA" id="ARBA00022884"/>
    </source>
</evidence>
<keyword evidence="3" id="KW-0539">Nucleus</keyword>
<dbReference type="SMART" id="SM00715">
    <property type="entry name" value="LA"/>
    <property type="match status" value="1"/>
</dbReference>
<feature type="compositionally biased region" description="Basic residues" evidence="5">
    <location>
        <begin position="357"/>
        <end position="391"/>
    </location>
</feature>
<dbReference type="InterPro" id="IPR045180">
    <property type="entry name" value="La_dom_prot"/>
</dbReference>
<dbReference type="PROSITE" id="PS50102">
    <property type="entry name" value="RRM"/>
    <property type="match status" value="1"/>
</dbReference>
<organism evidence="9">
    <name type="scientific">Triatoma infestans</name>
    <name type="common">Assassin bug</name>
    <dbReference type="NCBI Taxonomy" id="30076"/>
    <lineage>
        <taxon>Eukaryota</taxon>
        <taxon>Metazoa</taxon>
        <taxon>Ecdysozoa</taxon>
        <taxon>Arthropoda</taxon>
        <taxon>Hexapoda</taxon>
        <taxon>Insecta</taxon>
        <taxon>Pterygota</taxon>
        <taxon>Neoptera</taxon>
        <taxon>Paraneoptera</taxon>
        <taxon>Hemiptera</taxon>
        <taxon>Heteroptera</taxon>
        <taxon>Panheteroptera</taxon>
        <taxon>Cimicomorpha</taxon>
        <taxon>Reduviidae</taxon>
        <taxon>Triatominae</taxon>
        <taxon>Triatoma</taxon>
    </lineage>
</organism>
<dbReference type="AlphaFoldDB" id="A0A023F821"/>
<evidence type="ECO:0000259" key="7">
    <source>
        <dbReference type="PROSITE" id="PS50961"/>
    </source>
</evidence>
<dbReference type="PROSITE" id="PS51939">
    <property type="entry name" value="XRRM"/>
    <property type="match status" value="1"/>
</dbReference>
<keyword evidence="2 4" id="KW-0694">RNA-binding</keyword>
<dbReference type="GO" id="GO:0008033">
    <property type="term" value="P:tRNA processing"/>
    <property type="evidence" value="ECO:0007669"/>
    <property type="project" value="TreeGrafter"/>
</dbReference>
<dbReference type="SUPFAM" id="SSF54928">
    <property type="entry name" value="RNA-binding domain, RBD"/>
    <property type="match status" value="1"/>
</dbReference>
<accession>A0A023F821</accession>
<feature type="domain" description="RRM" evidence="6">
    <location>
        <begin position="123"/>
        <end position="204"/>
    </location>
</feature>
<dbReference type="CDD" id="cd08028">
    <property type="entry name" value="LARP_3"/>
    <property type="match status" value="1"/>
</dbReference>
<dbReference type="SMART" id="SM00360">
    <property type="entry name" value="RRM"/>
    <property type="match status" value="1"/>
</dbReference>
<dbReference type="InterPro" id="IPR012677">
    <property type="entry name" value="Nucleotide-bd_a/b_plait_sf"/>
</dbReference>
<dbReference type="GO" id="GO:0003729">
    <property type="term" value="F:mRNA binding"/>
    <property type="evidence" value="ECO:0007669"/>
    <property type="project" value="TreeGrafter"/>
</dbReference>
<evidence type="ECO:0000259" key="8">
    <source>
        <dbReference type="PROSITE" id="PS51939"/>
    </source>
</evidence>
<reference evidence="9" key="1">
    <citation type="journal article" date="2014" name="PLoS Negl. Trop. Dis.">
        <title>An updated insight into the Sialotranscriptome of Triatoma infestans: developmental stage and geographic variations.</title>
        <authorList>
            <person name="Schwarz A."/>
            <person name="Medrano-Mercado N."/>
            <person name="Schaub G.A."/>
            <person name="Struchiner C.J."/>
            <person name="Bargues M.D."/>
            <person name="Levy M.Z."/>
            <person name="Ribeiro J.M."/>
        </authorList>
    </citation>
    <scope>NUCLEOTIDE SEQUENCE</scope>
    <source>
        <strain evidence="9">Chile</strain>
        <tissue evidence="9">Salivary glands</tissue>
    </source>
</reference>
<evidence type="ECO:0000256" key="4">
    <source>
        <dbReference type="PROSITE-ProRule" id="PRU00332"/>
    </source>
</evidence>
<dbReference type="Pfam" id="PF05383">
    <property type="entry name" value="La"/>
    <property type="match status" value="1"/>
</dbReference>
<dbReference type="Pfam" id="PF00076">
    <property type="entry name" value="RRM_1"/>
    <property type="match status" value="1"/>
</dbReference>
<comment type="subcellular location">
    <subcellularLocation>
        <location evidence="1">Nucleus</location>
    </subcellularLocation>
</comment>
<dbReference type="InterPro" id="IPR006630">
    <property type="entry name" value="La_HTH"/>
</dbReference>
<feature type="region of interest" description="Disordered" evidence="5">
    <location>
        <begin position="216"/>
        <end position="264"/>
    </location>
</feature>
<proteinExistence type="evidence at transcript level"/>
<dbReference type="InterPro" id="IPR000504">
    <property type="entry name" value="RRM_dom"/>
</dbReference>
<name>A0A023F821_TRIIF</name>
<dbReference type="GO" id="GO:0005829">
    <property type="term" value="C:cytosol"/>
    <property type="evidence" value="ECO:0007669"/>
    <property type="project" value="TreeGrafter"/>
</dbReference>